<evidence type="ECO:0000313" key="1">
    <source>
        <dbReference type="EMBL" id="SHO56145.1"/>
    </source>
</evidence>
<dbReference type="EMBL" id="FRFG01000021">
    <property type="protein sequence ID" value="SHO56145.1"/>
    <property type="molecule type" value="Genomic_DNA"/>
</dbReference>
<keyword evidence="2" id="KW-1185">Reference proteome</keyword>
<protein>
    <submittedName>
        <fullName evidence="1">Uncharacterized protein</fullName>
    </submittedName>
</protein>
<sequence length="98" mass="11568">MKLHVLITQRTKISFDRLSRKEQMKARQAIEYMEMGNAGALHGQRLAVNHQLYEGKVSNRVRVIYKRNGDDYEIVDFINPQETQKLAQYFIWPSNKLT</sequence>
<reference evidence="2" key="1">
    <citation type="submission" date="2016-12" db="EMBL/GenBank/DDBJ databases">
        <authorList>
            <person name="Rodrigo-Torres L."/>
            <person name="Arahal R.D."/>
            <person name="Lucena T."/>
        </authorList>
    </citation>
    <scope>NUCLEOTIDE SEQUENCE [LARGE SCALE GENOMIC DNA]</scope>
</reference>
<dbReference type="STRING" id="1117707.VQ7734_01912"/>
<dbReference type="RefSeq" id="WP_073581830.1">
    <property type="nucleotide sequence ID" value="NZ_AP024897.1"/>
</dbReference>
<gene>
    <name evidence="1" type="ORF">VQ7734_01912</name>
</gene>
<name>A0A1M7YU79_9VIBR</name>
<proteinExistence type="predicted"/>
<evidence type="ECO:0000313" key="2">
    <source>
        <dbReference type="Proteomes" id="UP000184600"/>
    </source>
</evidence>
<dbReference type="Proteomes" id="UP000184600">
    <property type="component" value="Unassembled WGS sequence"/>
</dbReference>
<organism evidence="1 2">
    <name type="scientific">Vibrio quintilis</name>
    <dbReference type="NCBI Taxonomy" id="1117707"/>
    <lineage>
        <taxon>Bacteria</taxon>
        <taxon>Pseudomonadati</taxon>
        <taxon>Pseudomonadota</taxon>
        <taxon>Gammaproteobacteria</taxon>
        <taxon>Vibrionales</taxon>
        <taxon>Vibrionaceae</taxon>
        <taxon>Vibrio</taxon>
    </lineage>
</organism>
<dbReference type="AlphaFoldDB" id="A0A1M7YU79"/>
<accession>A0A1M7YU79</accession>